<sequence>MNHIPVLGRTSPQYAPLPIRVGIVVNPLSNHASSAISEIVRQCRDSNIETPRAYTTSAEDPGEGQARQCVADGADLVIAIGGDGTVREVAEALAGTDVRLGIIALGTGNVLASNLGLTKLSVGQQVATALRGPHTSLDLGQAHMRTTSGEEYTEPFLTMAGIGRDALAVQKTGIIAKKRTGWAAYALTGMVEALRPAIGMDVQLDDCDPVKTRCWTVLAGNTPAVLGGVLVYPGALADDGILEVLQVPLKRPDQWLPVAVKGLTGHDHPVGALRYSSVSRLRVRPHQPLPVQVDGDVVEDVTELDVSVRKRCVQVQLPLSAHTNTGQS</sequence>
<feature type="domain" description="DAGKc" evidence="9">
    <location>
        <begin position="16"/>
        <end position="146"/>
    </location>
</feature>
<gene>
    <name evidence="10" type="ORF">brsh051_06700</name>
</gene>
<evidence type="ECO:0000313" key="11">
    <source>
        <dbReference type="Proteomes" id="UP001431656"/>
    </source>
</evidence>
<keyword evidence="7" id="KW-0444">Lipid biosynthesis</keyword>
<evidence type="ECO:0000256" key="6">
    <source>
        <dbReference type="ARBA" id="ARBA00022840"/>
    </source>
</evidence>
<evidence type="ECO:0000256" key="8">
    <source>
        <dbReference type="ARBA" id="ARBA00023264"/>
    </source>
</evidence>
<dbReference type="InterPro" id="IPR050187">
    <property type="entry name" value="Lipid_Phosphate_FormReg"/>
</dbReference>
<evidence type="ECO:0000256" key="1">
    <source>
        <dbReference type="ARBA" id="ARBA00001946"/>
    </source>
</evidence>
<evidence type="ECO:0000256" key="5">
    <source>
        <dbReference type="ARBA" id="ARBA00022777"/>
    </source>
</evidence>
<dbReference type="EMBL" id="AP028056">
    <property type="protein sequence ID" value="BEH01389.1"/>
    <property type="molecule type" value="Genomic_DNA"/>
</dbReference>
<keyword evidence="4" id="KW-0547">Nucleotide-binding</keyword>
<keyword evidence="7" id="KW-0443">Lipid metabolism</keyword>
<keyword evidence="11" id="KW-1185">Reference proteome</keyword>
<keyword evidence="5 10" id="KW-0418">Kinase</keyword>
<accession>A0AAN0MFI3</accession>
<dbReference type="PANTHER" id="PTHR12358:SF106">
    <property type="entry name" value="LIPID KINASE YEGS"/>
    <property type="match status" value="1"/>
</dbReference>
<dbReference type="Proteomes" id="UP001431656">
    <property type="component" value="Chromosome"/>
</dbReference>
<comment type="cofactor">
    <cofactor evidence="1">
        <name>Mg(2+)</name>
        <dbReference type="ChEBI" id="CHEBI:18420"/>
    </cofactor>
</comment>
<dbReference type="GO" id="GO:0005886">
    <property type="term" value="C:plasma membrane"/>
    <property type="evidence" value="ECO:0007669"/>
    <property type="project" value="TreeGrafter"/>
</dbReference>
<dbReference type="GO" id="GO:0005524">
    <property type="term" value="F:ATP binding"/>
    <property type="evidence" value="ECO:0007669"/>
    <property type="project" value="UniProtKB-KW"/>
</dbReference>
<name>A0AAN0MFI3_9ACTN</name>
<keyword evidence="8" id="KW-1208">Phospholipid metabolism</keyword>
<keyword evidence="7" id="KW-0594">Phospholipid biosynthesis</keyword>
<dbReference type="PROSITE" id="PS50146">
    <property type="entry name" value="DAGK"/>
    <property type="match status" value="1"/>
</dbReference>
<evidence type="ECO:0000256" key="4">
    <source>
        <dbReference type="ARBA" id="ARBA00022741"/>
    </source>
</evidence>
<dbReference type="InterPro" id="IPR045540">
    <property type="entry name" value="YegS/DAGK_C"/>
</dbReference>
<dbReference type="GO" id="GO:0008654">
    <property type="term" value="P:phospholipid biosynthetic process"/>
    <property type="evidence" value="ECO:0007669"/>
    <property type="project" value="UniProtKB-KW"/>
</dbReference>
<dbReference type="InterPro" id="IPR001206">
    <property type="entry name" value="Diacylglycerol_kinase_cat_dom"/>
</dbReference>
<dbReference type="Gene3D" id="2.60.200.40">
    <property type="match status" value="1"/>
</dbReference>
<evidence type="ECO:0000256" key="7">
    <source>
        <dbReference type="ARBA" id="ARBA00023209"/>
    </source>
</evidence>
<organism evidence="10 11">
    <name type="scientific">Brooklawnia propionicigenes</name>
    <dbReference type="NCBI Taxonomy" id="3041175"/>
    <lineage>
        <taxon>Bacteria</taxon>
        <taxon>Bacillati</taxon>
        <taxon>Actinomycetota</taxon>
        <taxon>Actinomycetes</taxon>
        <taxon>Propionibacteriales</taxon>
        <taxon>Propionibacteriaceae</taxon>
        <taxon>Brooklawnia</taxon>
    </lineage>
</organism>
<dbReference type="Pfam" id="PF19279">
    <property type="entry name" value="YegS_C"/>
    <property type="match status" value="1"/>
</dbReference>
<dbReference type="InterPro" id="IPR016064">
    <property type="entry name" value="NAD/diacylglycerol_kinase_sf"/>
</dbReference>
<dbReference type="SUPFAM" id="SSF111331">
    <property type="entry name" value="NAD kinase/diacylglycerol kinase-like"/>
    <property type="match status" value="1"/>
</dbReference>
<dbReference type="PANTHER" id="PTHR12358">
    <property type="entry name" value="SPHINGOSINE KINASE"/>
    <property type="match status" value="1"/>
</dbReference>
<dbReference type="GO" id="GO:0016301">
    <property type="term" value="F:kinase activity"/>
    <property type="evidence" value="ECO:0007669"/>
    <property type="project" value="UniProtKB-KW"/>
</dbReference>
<evidence type="ECO:0000256" key="2">
    <source>
        <dbReference type="ARBA" id="ARBA00005983"/>
    </source>
</evidence>
<dbReference type="KEGG" id="broo:brsh051_06700"/>
<keyword evidence="3" id="KW-0808">Transferase</keyword>
<evidence type="ECO:0000256" key="3">
    <source>
        <dbReference type="ARBA" id="ARBA00022679"/>
    </source>
</evidence>
<dbReference type="InterPro" id="IPR017438">
    <property type="entry name" value="ATP-NAD_kinase_N"/>
</dbReference>
<dbReference type="SMART" id="SM00046">
    <property type="entry name" value="DAGKc"/>
    <property type="match status" value="1"/>
</dbReference>
<comment type="similarity">
    <text evidence="2">Belongs to the diacylglycerol/lipid kinase family.</text>
</comment>
<evidence type="ECO:0000313" key="10">
    <source>
        <dbReference type="EMBL" id="BEH01389.1"/>
    </source>
</evidence>
<dbReference type="RefSeq" id="WP_286268485.1">
    <property type="nucleotide sequence ID" value="NZ_AP028056.1"/>
</dbReference>
<dbReference type="Pfam" id="PF00781">
    <property type="entry name" value="DAGK_cat"/>
    <property type="match status" value="1"/>
</dbReference>
<keyword evidence="6" id="KW-0067">ATP-binding</keyword>
<dbReference type="AlphaFoldDB" id="A0AAN0MFI3"/>
<protein>
    <submittedName>
        <fullName evidence="10">Diacylglycerol kinase family protein</fullName>
    </submittedName>
</protein>
<reference evidence="10" key="1">
    <citation type="journal article" date="2024" name="Int. J. Syst. Evol. Microbiol.">
        <title>Brooklawnia propionicigenes sp. nov., a facultatively anaerobic, propionate-producing bacterium isolated from a methanogenic reactor treating waste from cattle farms.</title>
        <authorList>
            <person name="Akita Y."/>
            <person name="Ueki A."/>
            <person name="Tonouchi A."/>
            <person name="Sugawara Y."/>
            <person name="Honma S."/>
            <person name="Kaku N."/>
            <person name="Ueki K."/>
        </authorList>
    </citation>
    <scope>NUCLEOTIDE SEQUENCE</scope>
    <source>
        <strain evidence="10">SH051</strain>
    </source>
</reference>
<evidence type="ECO:0000259" key="9">
    <source>
        <dbReference type="PROSITE" id="PS50146"/>
    </source>
</evidence>
<dbReference type="Gene3D" id="3.40.50.10330">
    <property type="entry name" value="Probable inorganic polyphosphate/atp-NAD kinase, domain 1"/>
    <property type="match status" value="1"/>
</dbReference>
<proteinExistence type="inferred from homology"/>